<dbReference type="Proteomes" id="UP000755667">
    <property type="component" value="Unassembled WGS sequence"/>
</dbReference>
<evidence type="ECO:0000256" key="2">
    <source>
        <dbReference type="ARBA" id="ARBA00023125"/>
    </source>
</evidence>
<dbReference type="EMBL" id="JAFBXF010000017">
    <property type="protein sequence ID" value="MBM2419318.1"/>
    <property type="molecule type" value="Genomic_DNA"/>
</dbReference>
<keyword evidence="1" id="KW-0805">Transcription regulation</keyword>
<dbReference type="InterPro" id="IPR028978">
    <property type="entry name" value="Chorismate_lyase_/UTRA_dom_sf"/>
</dbReference>
<dbReference type="InterPro" id="IPR000524">
    <property type="entry name" value="Tscrpt_reg_HTH_GntR"/>
</dbReference>
<dbReference type="GO" id="GO:0003677">
    <property type="term" value="F:DNA binding"/>
    <property type="evidence" value="ECO:0007669"/>
    <property type="project" value="UniProtKB-KW"/>
</dbReference>
<dbReference type="InterPro" id="IPR050679">
    <property type="entry name" value="Bact_HTH_transcr_reg"/>
</dbReference>
<comment type="caution">
    <text evidence="5">The sequence shown here is derived from an EMBL/GenBank/DDBJ whole genome shotgun (WGS) entry which is preliminary data.</text>
</comment>
<dbReference type="Gene3D" id="1.10.10.10">
    <property type="entry name" value="Winged helix-like DNA-binding domain superfamily/Winged helix DNA-binding domain"/>
    <property type="match status" value="1"/>
</dbReference>
<feature type="domain" description="HTH gntR-type" evidence="4">
    <location>
        <begin position="6"/>
        <end position="74"/>
    </location>
</feature>
<gene>
    <name evidence="5" type="ORF">JQX41_20185</name>
    <name evidence="6" type="ORF">JQX48_20205</name>
</gene>
<keyword evidence="8" id="KW-1185">Reference proteome</keyword>
<dbReference type="SMART" id="SM00866">
    <property type="entry name" value="UTRA"/>
    <property type="match status" value="1"/>
</dbReference>
<dbReference type="GO" id="GO:0003700">
    <property type="term" value="F:DNA-binding transcription factor activity"/>
    <property type="evidence" value="ECO:0007669"/>
    <property type="project" value="InterPro"/>
</dbReference>
<evidence type="ECO:0000256" key="1">
    <source>
        <dbReference type="ARBA" id="ARBA00023015"/>
    </source>
</evidence>
<accession>A0A9Q2NYR5</accession>
<evidence type="ECO:0000313" key="7">
    <source>
        <dbReference type="Proteomes" id="UP000755667"/>
    </source>
</evidence>
<sequence>MPVDPTPLYHRIYLVLREQILDHKFDPNTPMPSELELASAYSVSRVTLRKTLELLEREGLIHRQRGRGTFARPPTGAGAVQADISGLVENLVAMGLNTQVKVLDFDYVPTPPDVAFDMGISAGTIAQRAVRVRSVKGKPFSHAVTYVREDIGRTFDAEDLAKTPLLRLFEMAGVMIAGAAQRISASAANYAVAELLEVDVGAPLLCIKRVVRDKDGSAVERIRALYRPDMYEFELNLTLGEGPDGNVWQPTQGIL</sequence>
<proteinExistence type="predicted"/>
<evidence type="ECO:0000313" key="8">
    <source>
        <dbReference type="Proteomes" id="UP000809440"/>
    </source>
</evidence>
<dbReference type="SMART" id="SM00345">
    <property type="entry name" value="HTH_GNTR"/>
    <property type="match status" value="1"/>
</dbReference>
<dbReference type="SUPFAM" id="SSF64288">
    <property type="entry name" value="Chorismate lyase-like"/>
    <property type="match status" value="1"/>
</dbReference>
<dbReference type="InterPro" id="IPR011663">
    <property type="entry name" value="UTRA"/>
</dbReference>
<dbReference type="Pfam" id="PF07702">
    <property type="entry name" value="UTRA"/>
    <property type="match status" value="1"/>
</dbReference>
<dbReference type="PANTHER" id="PTHR44846:SF1">
    <property type="entry name" value="MANNOSYL-D-GLYCERATE TRANSPORT_METABOLISM SYSTEM REPRESSOR MNGR-RELATED"/>
    <property type="match status" value="1"/>
</dbReference>
<evidence type="ECO:0000259" key="4">
    <source>
        <dbReference type="PROSITE" id="PS50949"/>
    </source>
</evidence>
<dbReference type="GO" id="GO:0045892">
    <property type="term" value="P:negative regulation of DNA-templated transcription"/>
    <property type="evidence" value="ECO:0007669"/>
    <property type="project" value="TreeGrafter"/>
</dbReference>
<evidence type="ECO:0000256" key="3">
    <source>
        <dbReference type="ARBA" id="ARBA00023163"/>
    </source>
</evidence>
<reference evidence="5 8" key="1">
    <citation type="submission" date="2021-01" db="EMBL/GenBank/DDBJ databases">
        <title>Diatom-associated Roseobacters Show Island Model of Population Structure.</title>
        <authorList>
            <person name="Qu L."/>
            <person name="Feng X."/>
            <person name="Chen Y."/>
            <person name="Li L."/>
            <person name="Wang X."/>
            <person name="Hu Z."/>
            <person name="Wang H."/>
            <person name="Luo H."/>
        </authorList>
    </citation>
    <scope>NUCLEOTIDE SEQUENCE</scope>
    <source>
        <strain evidence="6 8">CC28-63</strain>
        <strain evidence="5">CC28-69</strain>
    </source>
</reference>
<keyword evidence="2" id="KW-0238">DNA-binding</keyword>
<dbReference type="EMBL" id="JAFBXE010000017">
    <property type="protein sequence ID" value="MBM2414647.1"/>
    <property type="molecule type" value="Genomic_DNA"/>
</dbReference>
<dbReference type="Pfam" id="PF00392">
    <property type="entry name" value="GntR"/>
    <property type="match status" value="1"/>
</dbReference>
<dbReference type="InterPro" id="IPR036388">
    <property type="entry name" value="WH-like_DNA-bd_sf"/>
</dbReference>
<dbReference type="SUPFAM" id="SSF46785">
    <property type="entry name" value="Winged helix' DNA-binding domain"/>
    <property type="match status" value="1"/>
</dbReference>
<name>A0A9Q2NYR5_9RHOB</name>
<dbReference type="Gene3D" id="3.40.1410.10">
    <property type="entry name" value="Chorismate lyase-like"/>
    <property type="match status" value="1"/>
</dbReference>
<dbReference type="PANTHER" id="PTHR44846">
    <property type="entry name" value="MANNOSYL-D-GLYCERATE TRANSPORT/METABOLISM SYSTEM REPRESSOR MNGR-RELATED"/>
    <property type="match status" value="1"/>
</dbReference>
<dbReference type="PRINTS" id="PR00035">
    <property type="entry name" value="HTHGNTR"/>
</dbReference>
<dbReference type="CDD" id="cd07377">
    <property type="entry name" value="WHTH_GntR"/>
    <property type="match status" value="1"/>
</dbReference>
<protein>
    <submittedName>
        <fullName evidence="5">GntR family transcriptional regulator</fullName>
    </submittedName>
</protein>
<dbReference type="RefSeq" id="WP_138487578.1">
    <property type="nucleotide sequence ID" value="NZ_JAFBWU010000017.1"/>
</dbReference>
<keyword evidence="3" id="KW-0804">Transcription</keyword>
<evidence type="ECO:0000313" key="6">
    <source>
        <dbReference type="EMBL" id="MBM2419318.1"/>
    </source>
</evidence>
<dbReference type="AlphaFoldDB" id="A0A9Q2NYR5"/>
<dbReference type="InterPro" id="IPR036390">
    <property type="entry name" value="WH_DNA-bd_sf"/>
</dbReference>
<evidence type="ECO:0000313" key="5">
    <source>
        <dbReference type="EMBL" id="MBM2414647.1"/>
    </source>
</evidence>
<dbReference type="PROSITE" id="PS50949">
    <property type="entry name" value="HTH_GNTR"/>
    <property type="match status" value="1"/>
</dbReference>
<organism evidence="5 7">
    <name type="scientific">Marivita cryptomonadis</name>
    <dbReference type="NCBI Taxonomy" id="505252"/>
    <lineage>
        <taxon>Bacteria</taxon>
        <taxon>Pseudomonadati</taxon>
        <taxon>Pseudomonadota</taxon>
        <taxon>Alphaproteobacteria</taxon>
        <taxon>Rhodobacterales</taxon>
        <taxon>Roseobacteraceae</taxon>
        <taxon>Marivita</taxon>
    </lineage>
</organism>
<dbReference type="Proteomes" id="UP000809440">
    <property type="component" value="Unassembled WGS sequence"/>
</dbReference>